<organism evidence="2">
    <name type="scientific">Saccharomyces paradoxus</name>
    <name type="common">Yeast</name>
    <name type="synonym">Saccharomyces douglasii</name>
    <dbReference type="NCBI Taxonomy" id="27291"/>
    <lineage>
        <taxon>Eukaryota</taxon>
        <taxon>Fungi</taxon>
        <taxon>Dikarya</taxon>
        <taxon>Ascomycota</taxon>
        <taxon>Saccharomycotina</taxon>
        <taxon>Saccharomycetes</taxon>
        <taxon>Saccharomycetales</taxon>
        <taxon>Saccharomycetaceae</taxon>
        <taxon>Saccharomyces</taxon>
    </lineage>
</organism>
<proteinExistence type="predicted"/>
<feature type="compositionally biased region" description="Basic and acidic residues" evidence="1">
    <location>
        <begin position="511"/>
        <end position="530"/>
    </location>
</feature>
<dbReference type="OrthoDB" id="9932926at2759"/>
<dbReference type="VEuPathDB" id="FungiDB:SPAR_F00760"/>
<feature type="compositionally biased region" description="Polar residues" evidence="1">
    <location>
        <begin position="293"/>
        <end position="302"/>
    </location>
</feature>
<accession>A0A8B8UQL3</accession>
<dbReference type="AlphaFoldDB" id="A0A8B8UQL3"/>
<feature type="region of interest" description="Disordered" evidence="1">
    <location>
        <begin position="65"/>
        <end position="124"/>
    </location>
</feature>
<feature type="compositionally biased region" description="Basic and acidic residues" evidence="1">
    <location>
        <begin position="796"/>
        <end position="806"/>
    </location>
</feature>
<gene>
    <name evidence="2" type="primary">AIP5</name>
    <name evidence="2" type="ORF">SPAR_F00760</name>
</gene>
<protein>
    <submittedName>
        <fullName evidence="2">Aip5p</fullName>
    </submittedName>
</protein>
<feature type="compositionally biased region" description="Basic and acidic residues" evidence="1">
    <location>
        <begin position="115"/>
        <end position="124"/>
    </location>
</feature>
<reference evidence="2" key="1">
    <citation type="journal article" date="2017" name="Nat. Genet.">
        <title>Contrasting evolutionary genome dynamics between domesticated and wild yeasts.</title>
        <authorList>
            <person name="Yue J.X."/>
            <person name="Li J."/>
            <person name="Aigrain L."/>
            <person name="Hallin J."/>
            <person name="Persson K."/>
            <person name="Oliver K."/>
            <person name="Bergstrom A."/>
            <person name="Coupland P."/>
            <person name="Warringer J."/>
            <person name="Lagomarsino M.C."/>
            <person name="Fischer G."/>
            <person name="Durbin R."/>
            <person name="Liti G."/>
        </authorList>
    </citation>
    <scope>NUCLEOTIDE SEQUENCE</scope>
    <source>
        <strain evidence="2">CBS432</strain>
    </source>
</reference>
<evidence type="ECO:0000313" key="2">
    <source>
        <dbReference type="RefSeq" id="XP_033766080.1"/>
    </source>
</evidence>
<feature type="compositionally biased region" description="Basic and acidic residues" evidence="1">
    <location>
        <begin position="1044"/>
        <end position="1058"/>
    </location>
</feature>
<feature type="compositionally biased region" description="Basic and acidic residues" evidence="1">
    <location>
        <begin position="455"/>
        <end position="468"/>
    </location>
</feature>
<feature type="compositionally biased region" description="Basic and acidic residues" evidence="1">
    <location>
        <begin position="765"/>
        <end position="787"/>
    </location>
</feature>
<feature type="compositionally biased region" description="Basic residues" evidence="1">
    <location>
        <begin position="72"/>
        <end position="85"/>
    </location>
</feature>
<evidence type="ECO:0000256" key="1">
    <source>
        <dbReference type="SAM" id="MobiDB-lite"/>
    </source>
</evidence>
<feature type="region of interest" description="Disordered" evidence="1">
    <location>
        <begin position="1"/>
        <end position="32"/>
    </location>
</feature>
<reference evidence="2" key="3">
    <citation type="submission" date="2025-07" db="EMBL/GenBank/DDBJ databases">
        <authorList>
            <consortium name="NCBI Genome Project"/>
        </authorList>
    </citation>
    <scope>NUCLEOTIDE SEQUENCE</scope>
    <source>
        <strain evidence="2">CBS432</strain>
    </source>
</reference>
<name>A0A8B8UQL3_SACPA</name>
<feature type="region of interest" description="Disordered" evidence="1">
    <location>
        <begin position="872"/>
        <end position="928"/>
    </location>
</feature>
<dbReference type="Gene3D" id="3.40.30.10">
    <property type="entry name" value="Glutaredoxin"/>
    <property type="match status" value="1"/>
</dbReference>
<dbReference type="GeneID" id="54630342"/>
<feature type="compositionally biased region" description="Basic and acidic residues" evidence="1">
    <location>
        <begin position="651"/>
        <end position="668"/>
    </location>
</feature>
<feature type="region of interest" description="Disordered" evidence="1">
    <location>
        <begin position="286"/>
        <end position="566"/>
    </location>
</feature>
<feature type="compositionally biased region" description="Basic and acidic residues" evidence="1">
    <location>
        <begin position="889"/>
        <end position="906"/>
    </location>
</feature>
<dbReference type="KEGG" id="spao:SPAR_F00760"/>
<dbReference type="RefSeq" id="XP_033766080.1">
    <property type="nucleotide sequence ID" value="XM_033910189.1"/>
</dbReference>
<feature type="compositionally biased region" description="Basic and acidic residues" evidence="1">
    <location>
        <begin position="303"/>
        <end position="328"/>
    </location>
</feature>
<feature type="compositionally biased region" description="Basic and acidic residues" evidence="1">
    <location>
        <begin position="476"/>
        <end position="503"/>
    </location>
</feature>
<feature type="compositionally biased region" description="Low complexity" evidence="1">
    <location>
        <begin position="670"/>
        <end position="680"/>
    </location>
</feature>
<feature type="compositionally biased region" description="Basic and acidic residues" evidence="1">
    <location>
        <begin position="968"/>
        <end position="990"/>
    </location>
</feature>
<reference evidence="2" key="2">
    <citation type="submission" date="2020-01" db="EMBL/GenBank/DDBJ databases">
        <title>Population-level Yeast Reference Genomes.</title>
        <authorList>
            <person name="Yue J.-X."/>
        </authorList>
    </citation>
    <scope>NUCLEOTIDE SEQUENCE</scope>
    <source>
        <strain evidence="2">CBS432</strain>
    </source>
</reference>
<reference evidence="2" key="4">
    <citation type="submission" date="2025-08" db="UniProtKB">
        <authorList>
            <consortium name="RefSeq"/>
        </authorList>
    </citation>
    <scope>IDENTIFICATION</scope>
    <source>
        <strain evidence="2">CBS432</strain>
    </source>
</reference>
<feature type="compositionally biased region" description="Basic residues" evidence="1">
    <location>
        <begin position="183"/>
        <end position="199"/>
    </location>
</feature>
<sequence length="1214" mass="135280">MVKSLAVEGEEHNVQPRSVDGGGDSYSILPTDLPLPTMNELIENRDQLTESDLDEAISATENFAMELSSQRKSSKLKGLKKKNQGQRKADNNIDTITKPSNPGGETEDISPQDTSSHDLERQDDVIGVTTDTVNDATETPTHIPIDVSVVVKEPSINDMVEDTGNASLVKKSVGIEIDNSPITKKKKTKKKKNVNRRSRNSSNSTDATDLSKRSTLDSILVGIEEYLQDDNPKNEDIKVNIIQDGPTNLQKSDIRTGNESTQEIFNINVPNKDRVDETLEAKNHINVEKAEGTLSQEGNKNLNFDKETEGSPEHQQEAHGLETGDENTRTSAADYPSQSKAKAVKSKSLTKGESDFNVSASDSPLESREERQIENNIDGIRPPLLVKDEEGRVTGKEEHILEQKDKEDKENKKTVIANHENDKSHNDSTIDGNRIVTPEYKRKANDNETVGPTRRISDDEKNLQHDTDDMSLDVEEEKKENSISPEVKKESAIEKPEAVRDNEVFSIEEESAPKGEKTIENDKEQSKTEDEFSAVKSEGNANPAMISKDSSALKDEAKTSTQENNPKEIVREIIVLDPPGEGTKKGEDVKIVEVVEKNTISEDFEAAKEDEEGRQVELGEAIGAIKDDEITTGAKTINEAIKMKQGETAELSGKKTISEGSETARESGEVAEGGAKVGESQNIEPPKVANGPISERPEDLQVNNEDHGIPKEYVGIPEEDMKAEDVETVEVPEEGLKAEFETAIGSSKEDCKSQGVEIPTEEVETTQKDMEDKRPTKSSKEDEKSKGIEIMQKGDQMTKKDIKPENGEATEPLNEYSEANKVETAEKDVEPRRKTAKKDIEGDLEVEDSNAIDGINVKSGDVETTKEAEIVAEQDKENEKVEAVGPPEKGNKTKCSESAETLRKDGTYTQTETSNEDAEAVAKEDENLEDAKFADTLKEVTKEQDVDGIKISDGDEYEKTDQLFEVGKQEKEVLRDEDRELEKEEKKKENFPLGPMMEDNITEDMCERKVEMEQKEEEDACPLNFNETELIDKRGPNDEENESEDQKTKENPKKPSADDIFKDILDETDEFLEQLKIVDDSELNALLQSLDAKDTVSEQSTQNQDMVPNTIKTSEIRKLNEKEPVYIYTSLAGGGFHMIPRTNRLSTILTANRIPFTYRDLGTDDEARKVWKTFSKGRSLPGVVRGHNDLIGNWEDIEEANEDYKLRELIYDTI</sequence>
<feature type="compositionally biased region" description="Basic and acidic residues" evidence="1">
    <location>
        <begin position="386"/>
        <end position="428"/>
    </location>
</feature>
<feature type="region of interest" description="Disordered" evidence="1">
    <location>
        <begin position="968"/>
        <end position="1058"/>
    </location>
</feature>
<dbReference type="InterPro" id="IPR036249">
    <property type="entry name" value="Thioredoxin-like_sf"/>
</dbReference>
<feature type="compositionally biased region" description="Basic and acidic residues" evidence="1">
    <location>
        <begin position="872"/>
        <end position="882"/>
    </location>
</feature>
<feature type="region of interest" description="Disordered" evidence="1">
    <location>
        <begin position="651"/>
        <end position="842"/>
    </location>
</feature>
<dbReference type="PROSITE" id="PS51354">
    <property type="entry name" value="GLUTAREDOXIN_2"/>
    <property type="match status" value="1"/>
</dbReference>
<feature type="compositionally biased region" description="Basic and acidic residues" evidence="1">
    <location>
        <begin position="818"/>
        <end position="841"/>
    </location>
</feature>
<feature type="region of interest" description="Disordered" evidence="1">
    <location>
        <begin position="180"/>
        <end position="210"/>
    </location>
</feature>
<dbReference type="SUPFAM" id="SSF52833">
    <property type="entry name" value="Thioredoxin-like"/>
    <property type="match status" value="1"/>
</dbReference>
<feature type="compositionally biased region" description="Basic and acidic residues" evidence="1">
    <location>
        <begin position="695"/>
        <end position="710"/>
    </location>
</feature>